<dbReference type="AlphaFoldDB" id="A0A9P6MV73"/>
<evidence type="ECO:0000259" key="5">
    <source>
        <dbReference type="Pfam" id="PF01494"/>
    </source>
</evidence>
<dbReference type="GO" id="GO:0071949">
    <property type="term" value="F:FAD binding"/>
    <property type="evidence" value="ECO:0007669"/>
    <property type="project" value="InterPro"/>
</dbReference>
<evidence type="ECO:0000256" key="2">
    <source>
        <dbReference type="ARBA" id="ARBA00022630"/>
    </source>
</evidence>
<keyword evidence="7" id="KW-1185">Reference proteome</keyword>
<keyword evidence="3" id="KW-0274">FAD</keyword>
<protein>
    <recommendedName>
        <fullName evidence="5">FAD-binding domain-containing protein</fullName>
    </recommendedName>
</protein>
<keyword evidence="4" id="KW-0560">Oxidoreductase</keyword>
<dbReference type="PANTHER" id="PTHR47356">
    <property type="entry name" value="FAD-DEPENDENT MONOOXYGENASE ASQG-RELATED"/>
    <property type="match status" value="1"/>
</dbReference>
<dbReference type="InterPro" id="IPR036188">
    <property type="entry name" value="FAD/NAD-bd_sf"/>
</dbReference>
<dbReference type="InterPro" id="IPR050562">
    <property type="entry name" value="FAD_mOase_fung"/>
</dbReference>
<gene>
    <name evidence="6" type="ORF">BGZ80_010196</name>
</gene>
<evidence type="ECO:0000313" key="6">
    <source>
        <dbReference type="EMBL" id="KAG0014830.1"/>
    </source>
</evidence>
<organism evidence="6 7">
    <name type="scientific">Entomortierella chlamydospora</name>
    <dbReference type="NCBI Taxonomy" id="101097"/>
    <lineage>
        <taxon>Eukaryota</taxon>
        <taxon>Fungi</taxon>
        <taxon>Fungi incertae sedis</taxon>
        <taxon>Mucoromycota</taxon>
        <taxon>Mortierellomycotina</taxon>
        <taxon>Mortierellomycetes</taxon>
        <taxon>Mortierellales</taxon>
        <taxon>Mortierellaceae</taxon>
        <taxon>Entomortierella</taxon>
    </lineage>
</organism>
<dbReference type="Gene3D" id="3.50.50.60">
    <property type="entry name" value="FAD/NAD(P)-binding domain"/>
    <property type="match status" value="1"/>
</dbReference>
<comment type="caution">
    <text evidence="6">The sequence shown here is derived from an EMBL/GenBank/DDBJ whole genome shotgun (WGS) entry which is preliminary data.</text>
</comment>
<dbReference type="SUPFAM" id="SSF51905">
    <property type="entry name" value="FAD/NAD(P)-binding domain"/>
    <property type="match status" value="1"/>
</dbReference>
<evidence type="ECO:0000313" key="7">
    <source>
        <dbReference type="Proteomes" id="UP000703661"/>
    </source>
</evidence>
<evidence type="ECO:0000256" key="1">
    <source>
        <dbReference type="ARBA" id="ARBA00007992"/>
    </source>
</evidence>
<dbReference type="InterPro" id="IPR002938">
    <property type="entry name" value="FAD-bd"/>
</dbReference>
<dbReference type="Pfam" id="PF01494">
    <property type="entry name" value="FAD_binding_3"/>
    <property type="match status" value="1"/>
</dbReference>
<dbReference type="Proteomes" id="UP000703661">
    <property type="component" value="Unassembled WGS sequence"/>
</dbReference>
<feature type="domain" description="FAD-binding" evidence="5">
    <location>
        <begin position="3"/>
        <end position="75"/>
    </location>
</feature>
<accession>A0A9P6MV73</accession>
<proteinExistence type="inferred from homology"/>
<evidence type="ECO:0000256" key="4">
    <source>
        <dbReference type="ARBA" id="ARBA00023002"/>
    </source>
</evidence>
<feature type="non-terminal residue" evidence="6">
    <location>
        <position position="1"/>
    </location>
</feature>
<sequence length="199" mass="22259">MDKVIIAGGGLAGLLLALLLERASIDYVVLERSSVAKMPLEGGGVIWITSQIQPLLQQLGLLDNLRNMSKPMTHFTILDGSFSFLGYGYHSLSISRPDLYNFLFWCVPVTQNRVYWMLDELLDKPQDCPDVEDWSGVEKAAHEMCEKYRLMKSPLDGILLGELFDLTPHGTIIALPREEGFFSTWTRGKVALVGDACHK</sequence>
<dbReference type="PANTHER" id="PTHR47356:SF2">
    <property type="entry name" value="FAD-BINDING DOMAIN-CONTAINING PROTEIN-RELATED"/>
    <property type="match status" value="1"/>
</dbReference>
<reference evidence="6" key="1">
    <citation type="journal article" date="2020" name="Fungal Divers.">
        <title>Resolving the Mortierellaceae phylogeny through synthesis of multi-gene phylogenetics and phylogenomics.</title>
        <authorList>
            <person name="Vandepol N."/>
            <person name="Liber J."/>
            <person name="Desiro A."/>
            <person name="Na H."/>
            <person name="Kennedy M."/>
            <person name="Barry K."/>
            <person name="Grigoriev I.V."/>
            <person name="Miller A.N."/>
            <person name="O'Donnell K."/>
            <person name="Stajich J.E."/>
            <person name="Bonito G."/>
        </authorList>
    </citation>
    <scope>NUCLEOTIDE SEQUENCE</scope>
    <source>
        <strain evidence="6">NRRL 2769</strain>
    </source>
</reference>
<keyword evidence="2" id="KW-0285">Flavoprotein</keyword>
<evidence type="ECO:0000256" key="3">
    <source>
        <dbReference type="ARBA" id="ARBA00022827"/>
    </source>
</evidence>
<name>A0A9P6MV73_9FUNG</name>
<dbReference type="GO" id="GO:0004497">
    <property type="term" value="F:monooxygenase activity"/>
    <property type="evidence" value="ECO:0007669"/>
    <property type="project" value="InterPro"/>
</dbReference>
<dbReference type="EMBL" id="JAAAID010000686">
    <property type="protein sequence ID" value="KAG0014830.1"/>
    <property type="molecule type" value="Genomic_DNA"/>
</dbReference>
<comment type="similarity">
    <text evidence="1">Belongs to the paxM FAD-dependent monooxygenase family.</text>
</comment>